<dbReference type="Gene3D" id="3.30.1120.70">
    <property type="match status" value="1"/>
</dbReference>
<dbReference type="OrthoDB" id="3268650at2"/>
<dbReference type="InterPro" id="IPR006944">
    <property type="entry name" value="Phage/GTA_portal"/>
</dbReference>
<keyword evidence="2" id="KW-1185">Reference proteome</keyword>
<protein>
    <recommendedName>
        <fullName evidence="3">Phage portal protein</fullName>
    </recommendedName>
</protein>
<comment type="caution">
    <text evidence="1">The sequence shown here is derived from an EMBL/GenBank/DDBJ whole genome shotgun (WGS) entry which is preliminary data.</text>
</comment>
<dbReference type="RefSeq" id="WP_123255969.1">
    <property type="nucleotide sequence ID" value="NZ_RBED01000112.1"/>
</dbReference>
<dbReference type="Gene3D" id="1.20.1270.210">
    <property type="match status" value="1"/>
</dbReference>
<name>A0A3N0BU73_9MICC</name>
<dbReference type="Proteomes" id="UP000273807">
    <property type="component" value="Unassembled WGS sequence"/>
</dbReference>
<evidence type="ECO:0000313" key="2">
    <source>
        <dbReference type="Proteomes" id="UP000273807"/>
    </source>
</evidence>
<accession>A0A3N0BU73</accession>
<reference evidence="1 2" key="1">
    <citation type="submission" date="2018-10" db="EMBL/GenBank/DDBJ databases">
        <title>Genome sequencing of Arthrobacter oryzae TNB02.</title>
        <authorList>
            <person name="Cho Y.-J."/>
            <person name="Cho A."/>
            <person name="Kim O.-S."/>
        </authorList>
    </citation>
    <scope>NUCLEOTIDE SEQUENCE [LARGE SCALE GENOMIC DNA]</scope>
    <source>
        <strain evidence="1 2">TNB02</strain>
    </source>
</reference>
<sequence>MGIFDKRKSLFDFATQTAYSTEPLIQSPWSANTLQTVLFPNTSNSSLPVSVDEAMAIPAVSAAIGIYSGVCSRFPLTASNNAAWLTTTQGAVTPQLRIAALVQDMIFHNAAVLFVTRDDAGYVNDAVRVHPNRWSIGKDDSILIDGKPFDQNSLIFISGLKPQGFLESARTSVRHAAALERTILNRSVNPAPITVIAETSDNGVTGDEIDEMMSSYQAARQSDNGGLVFQPWGLEVKDYGSSDSASQMLIAARMAVRTDLANALNISSAMVDGATGNSDIYSNALQSKSELLELSLKLFTEPIANRLSQSDVVPEGVTVSFDYSSFEVTADAKGNLGTATEGSPNE</sequence>
<organism evidence="1 2">
    <name type="scientific">Arthrobacter oryzae</name>
    <dbReference type="NCBI Taxonomy" id="409290"/>
    <lineage>
        <taxon>Bacteria</taxon>
        <taxon>Bacillati</taxon>
        <taxon>Actinomycetota</taxon>
        <taxon>Actinomycetes</taxon>
        <taxon>Micrococcales</taxon>
        <taxon>Micrococcaceae</taxon>
        <taxon>Arthrobacter</taxon>
    </lineage>
</organism>
<dbReference type="EMBL" id="RBED01000112">
    <property type="protein sequence ID" value="RNL52739.1"/>
    <property type="molecule type" value="Genomic_DNA"/>
</dbReference>
<evidence type="ECO:0000313" key="1">
    <source>
        <dbReference type="EMBL" id="RNL52739.1"/>
    </source>
</evidence>
<dbReference type="AlphaFoldDB" id="A0A3N0BU73"/>
<evidence type="ECO:0008006" key="3">
    <source>
        <dbReference type="Google" id="ProtNLM"/>
    </source>
</evidence>
<dbReference type="Pfam" id="PF04860">
    <property type="entry name" value="Phage_portal"/>
    <property type="match status" value="1"/>
</dbReference>
<proteinExistence type="predicted"/>
<dbReference type="Gene3D" id="3.40.140.120">
    <property type="match status" value="1"/>
</dbReference>
<gene>
    <name evidence="1" type="ORF">D7003_13595</name>
</gene>